<organism evidence="2 3">
    <name type="scientific">Dekkera bruxellensis</name>
    <name type="common">Brettanomyces custersii</name>
    <dbReference type="NCBI Taxonomy" id="5007"/>
    <lineage>
        <taxon>Eukaryota</taxon>
        <taxon>Fungi</taxon>
        <taxon>Dikarya</taxon>
        <taxon>Ascomycota</taxon>
        <taxon>Saccharomycotina</taxon>
        <taxon>Pichiomycetes</taxon>
        <taxon>Pichiales</taxon>
        <taxon>Pichiaceae</taxon>
        <taxon>Brettanomyces</taxon>
    </lineage>
</organism>
<evidence type="ECO:0000313" key="2">
    <source>
        <dbReference type="EMBL" id="QOU18624.1"/>
    </source>
</evidence>
<reference evidence="2" key="1">
    <citation type="submission" date="2020-10" db="EMBL/GenBank/DDBJ databases">
        <authorList>
            <person name="Palmer J.M."/>
        </authorList>
    </citation>
    <scope>NUCLEOTIDE SEQUENCE</scope>
    <source>
        <strain evidence="2">UCD 2041</strain>
    </source>
</reference>
<sequence>MSSCSSNIPDIERVIENSSDPIGLLKNDSSGTLIDHKKQSSTFLPQALLDNSSYIRCHSDTDWSTSGNTSQNAVIPENVAGGTPPPPSSNSFTAFPELNSHEIPRDFLKRSTDPSCLLHRDTSTAHSAFCSCENGALFQSIAVNPVVSSITDGGNQADLRYIPPMTGHSLTTEYNIYNESLSSQSLPLSEIVLDLDSIYSPLTEESKSNSIGASQTKILKRSQDNSIFNLQNDDELAIKIEPIAQNTVSISSVIPSLTTKVVPPKPAPTIYQYAGGKNRKFKFDMFRIEDITSSKGNNNLPGIYADKNTRKRKLKTSKNKEKSLHKDPEYIKDYSSEYPKFKSKVILPLMTNEREGKILRMSRQKAMSIKDVQQVLWLFKLRNFDLKLKFLVSIIGRPSKQKLPPHEKDNGLIITERTDKHLSMTIKTYAGADDSAETFDGSIVSCFKDVKQFQIYFRQPNQPTTYKSKNNLLKNATKKRKLEKGLIPIKCVKRPLNSFMLYRALMVKAIILLSFMDSLSDFLFEKTGLNYKTYDPEKEKVFLENSEIAVTEELKQQLKSQFKVKKFNHHLLIQIVSLMWANEDPTIKEEFYRVAGIEKKIHTLCYPEYKYRPNRKN</sequence>
<evidence type="ECO:0000256" key="1">
    <source>
        <dbReference type="SAM" id="MobiDB-lite"/>
    </source>
</evidence>
<dbReference type="InterPro" id="IPR036910">
    <property type="entry name" value="HMG_box_dom_sf"/>
</dbReference>
<dbReference type="OrthoDB" id="2307332at2759"/>
<dbReference type="Proteomes" id="UP000663131">
    <property type="component" value="Chromosome 4"/>
</dbReference>
<name>A0A871R1X6_DEKBR</name>
<dbReference type="Gene3D" id="1.10.30.10">
    <property type="entry name" value="High mobility group box domain"/>
    <property type="match status" value="1"/>
</dbReference>
<evidence type="ECO:0000313" key="3">
    <source>
        <dbReference type="Proteomes" id="UP000663131"/>
    </source>
</evidence>
<dbReference type="GeneID" id="64573615"/>
<dbReference type="EMBL" id="CP063132">
    <property type="protein sequence ID" value="QOU18624.1"/>
    <property type="molecule type" value="Genomic_DNA"/>
</dbReference>
<dbReference type="AlphaFoldDB" id="A0A871R1X6"/>
<proteinExistence type="predicted"/>
<dbReference type="KEGG" id="bbrx:BRETT_001691"/>
<reference evidence="2" key="2">
    <citation type="journal article" name="BMC Genomics">
        <title>New genome assemblies reveal patterns of domestication and adaptation across Brettanomyces (Dekkera) species.</title>
        <authorList>
            <person name="Roach M.J."/>
            <person name="Borneman A.R."/>
        </authorList>
    </citation>
    <scope>NUCLEOTIDE SEQUENCE</scope>
    <source>
        <strain evidence="2">UCD 2041</strain>
    </source>
</reference>
<feature type="region of interest" description="Disordered" evidence="1">
    <location>
        <begin position="66"/>
        <end position="96"/>
    </location>
</feature>
<dbReference type="RefSeq" id="XP_041135117.1">
    <property type="nucleotide sequence ID" value="XM_041280234.1"/>
</dbReference>
<protein>
    <submittedName>
        <fullName evidence="2">Uncharacterized protein</fullName>
    </submittedName>
</protein>
<gene>
    <name evidence="2" type="ORF">BRETT_001691</name>
</gene>
<dbReference type="SUPFAM" id="SSF47095">
    <property type="entry name" value="HMG-box"/>
    <property type="match status" value="1"/>
</dbReference>
<accession>A0A871R1X6</accession>
<feature type="region of interest" description="Disordered" evidence="1">
    <location>
        <begin position="302"/>
        <end position="323"/>
    </location>
</feature>